<reference evidence="1" key="2">
    <citation type="submission" date="2018-07" db="EMBL/GenBank/DDBJ databases">
        <authorList>
            <person name="Mckenzie S.K."/>
            <person name="Kronauer D.J.C."/>
        </authorList>
    </citation>
    <scope>NUCLEOTIDE SEQUENCE</scope>
    <source>
        <strain evidence="1">Clonal line C1</strain>
    </source>
</reference>
<evidence type="ECO:0000313" key="1">
    <source>
        <dbReference type="EMBL" id="RLU21967.1"/>
    </source>
</evidence>
<name>A0A3L8DNI2_OOCBI</name>
<accession>A0A3L8DNI2</accession>
<reference evidence="1" key="1">
    <citation type="journal article" date="2018" name="Genome Res.">
        <title>The genomic architecture and molecular evolution of ant odorant receptors.</title>
        <authorList>
            <person name="McKenzie S.K."/>
            <person name="Kronauer D.J.C."/>
        </authorList>
    </citation>
    <scope>NUCLEOTIDE SEQUENCE [LARGE SCALE GENOMIC DNA]</scope>
    <source>
        <strain evidence="1">Clonal line C1</strain>
    </source>
</reference>
<feature type="non-terminal residue" evidence="1">
    <location>
        <position position="20"/>
    </location>
</feature>
<sequence>MIQTYVKIKVCETDSSSLNW</sequence>
<dbReference type="Proteomes" id="UP000279307">
    <property type="component" value="Chromosome 6"/>
</dbReference>
<gene>
    <name evidence="1" type="ORF">DMN91_006346</name>
</gene>
<dbReference type="EMBL" id="QOIP01000006">
    <property type="protein sequence ID" value="RLU21967.1"/>
    <property type="molecule type" value="Genomic_DNA"/>
</dbReference>
<protein>
    <submittedName>
        <fullName evidence="1">Uncharacterized protein</fullName>
    </submittedName>
</protein>
<organism evidence="1">
    <name type="scientific">Ooceraea biroi</name>
    <name type="common">Clonal raider ant</name>
    <name type="synonym">Cerapachys biroi</name>
    <dbReference type="NCBI Taxonomy" id="2015173"/>
    <lineage>
        <taxon>Eukaryota</taxon>
        <taxon>Metazoa</taxon>
        <taxon>Ecdysozoa</taxon>
        <taxon>Arthropoda</taxon>
        <taxon>Hexapoda</taxon>
        <taxon>Insecta</taxon>
        <taxon>Pterygota</taxon>
        <taxon>Neoptera</taxon>
        <taxon>Endopterygota</taxon>
        <taxon>Hymenoptera</taxon>
        <taxon>Apocrita</taxon>
        <taxon>Aculeata</taxon>
        <taxon>Formicoidea</taxon>
        <taxon>Formicidae</taxon>
        <taxon>Dorylinae</taxon>
        <taxon>Ooceraea</taxon>
    </lineage>
</organism>
<proteinExistence type="predicted"/>
<comment type="caution">
    <text evidence="1">The sequence shown here is derived from an EMBL/GenBank/DDBJ whole genome shotgun (WGS) entry which is preliminary data.</text>
</comment>
<dbReference type="AlphaFoldDB" id="A0A3L8DNI2"/>